<sequence>MTILGIDIGGSGVKGAPVDTARGELLDERFRVPTPQPADVDSVVDAVAEVAAKFDGFDSVGVTFPGVVVDGVTRTAANVHKSWVDAPAARLFSERLGRPVTVLNDADAAGAAEVAFGAGHDQSGLIMMVTLGTGIGTALFLDGVLLPNTELGHLEIDGKDAELLASDRIREAEDLSWEKYASRVTKYLRHVEMLLSPRLFIIGGGVSKKADKYFPLLDIRTPVVAATLLNNAGIIGAAVSAEQASTGHGQHPGAIPVDAAAGSSDTAAHTVNAGSGSTGAGEAR</sequence>
<gene>
    <name evidence="3" type="ORF">ACTOB_005869</name>
</gene>
<dbReference type="RefSeq" id="WP_284915078.1">
    <property type="nucleotide sequence ID" value="NZ_CP126980.1"/>
</dbReference>
<dbReference type="PANTHER" id="PTHR18964:SF146">
    <property type="entry name" value="POLYPHOSPHATE GLUCOKINASE"/>
    <property type="match status" value="1"/>
</dbReference>
<dbReference type="Pfam" id="PF00480">
    <property type="entry name" value="ROK"/>
    <property type="match status" value="1"/>
</dbReference>
<evidence type="ECO:0000313" key="4">
    <source>
        <dbReference type="Proteomes" id="UP001240150"/>
    </source>
</evidence>
<dbReference type="SUPFAM" id="SSF53067">
    <property type="entry name" value="Actin-like ATPase domain"/>
    <property type="match status" value="1"/>
</dbReference>
<accession>A0ABY8WAD3</accession>
<dbReference type="PANTHER" id="PTHR18964">
    <property type="entry name" value="ROK (REPRESSOR, ORF, KINASE) FAMILY"/>
    <property type="match status" value="1"/>
</dbReference>
<dbReference type="EMBL" id="CP126980">
    <property type="protein sequence ID" value="WIM93875.1"/>
    <property type="molecule type" value="Genomic_DNA"/>
</dbReference>
<feature type="compositionally biased region" description="Polar residues" evidence="2">
    <location>
        <begin position="263"/>
        <end position="275"/>
    </location>
</feature>
<protein>
    <submittedName>
        <fullName evidence="3">ROK family protein</fullName>
    </submittedName>
</protein>
<dbReference type="NCBIfam" id="NF045942">
    <property type="entry name" value="PolPhglucPhase"/>
    <property type="match status" value="1"/>
</dbReference>
<proteinExistence type="inferred from homology"/>
<evidence type="ECO:0000256" key="1">
    <source>
        <dbReference type="ARBA" id="ARBA00006479"/>
    </source>
</evidence>
<reference evidence="3 4" key="1">
    <citation type="submission" date="2023-06" db="EMBL/GenBank/DDBJ databases">
        <authorList>
            <person name="Yushchuk O."/>
            <person name="Binda E."/>
            <person name="Ruckert-Reed C."/>
            <person name="Fedorenko V."/>
            <person name="Kalinowski J."/>
            <person name="Marinelli F."/>
        </authorList>
    </citation>
    <scope>NUCLEOTIDE SEQUENCE [LARGE SCALE GENOMIC DNA]</scope>
    <source>
        <strain evidence="3 4">NRRL 3884</strain>
    </source>
</reference>
<comment type="similarity">
    <text evidence="1">Belongs to the ROK (NagC/XylR) family.</text>
</comment>
<dbReference type="Proteomes" id="UP001240150">
    <property type="component" value="Chromosome"/>
</dbReference>
<dbReference type="Gene3D" id="3.30.420.40">
    <property type="match status" value="2"/>
</dbReference>
<organism evidence="3 4">
    <name type="scientific">Actinoplanes oblitus</name>
    <dbReference type="NCBI Taxonomy" id="3040509"/>
    <lineage>
        <taxon>Bacteria</taxon>
        <taxon>Bacillati</taxon>
        <taxon>Actinomycetota</taxon>
        <taxon>Actinomycetes</taxon>
        <taxon>Micromonosporales</taxon>
        <taxon>Micromonosporaceae</taxon>
        <taxon>Actinoplanes</taxon>
    </lineage>
</organism>
<name>A0ABY8WAD3_9ACTN</name>
<keyword evidence="4" id="KW-1185">Reference proteome</keyword>
<dbReference type="InterPro" id="IPR043129">
    <property type="entry name" value="ATPase_NBD"/>
</dbReference>
<evidence type="ECO:0000313" key="3">
    <source>
        <dbReference type="EMBL" id="WIM93875.1"/>
    </source>
</evidence>
<dbReference type="InterPro" id="IPR000600">
    <property type="entry name" value="ROK"/>
</dbReference>
<evidence type="ECO:0000256" key="2">
    <source>
        <dbReference type="SAM" id="MobiDB-lite"/>
    </source>
</evidence>
<dbReference type="CDD" id="cd24058">
    <property type="entry name" value="ASKHA_NBD_ROK_PPGK"/>
    <property type="match status" value="1"/>
</dbReference>
<feature type="region of interest" description="Disordered" evidence="2">
    <location>
        <begin position="245"/>
        <end position="284"/>
    </location>
</feature>